<dbReference type="RefSeq" id="WP_036508753.1">
    <property type="nucleotide sequence ID" value="NZ_AONB01000004.1"/>
</dbReference>
<dbReference type="InterPro" id="IPR010235">
    <property type="entry name" value="HepT"/>
</dbReference>
<comment type="caution">
    <text evidence="1">The sequence shown here is derived from an EMBL/GenBank/DDBJ whole genome shotgun (WGS) entry which is preliminary data.</text>
</comment>
<organism evidence="1 2">
    <name type="scientific">Nitrincola nitratireducens</name>
    <dbReference type="NCBI Taxonomy" id="1229521"/>
    <lineage>
        <taxon>Bacteria</taxon>
        <taxon>Pseudomonadati</taxon>
        <taxon>Pseudomonadota</taxon>
        <taxon>Gammaproteobacteria</taxon>
        <taxon>Oceanospirillales</taxon>
        <taxon>Oceanospirillaceae</taxon>
        <taxon>Nitrincola</taxon>
    </lineage>
</organism>
<reference evidence="1 2" key="2">
    <citation type="journal article" date="2015" name="Syst. Appl. Microbiol.">
        <title>Nitrincola nitratireducens sp. nov. isolated from a haloalkaline crater lake.</title>
        <authorList>
            <person name="Singh A."/>
            <person name="Vaidya B."/>
            <person name="Tanuku N.R."/>
            <person name="Pinnaka A.K."/>
        </authorList>
    </citation>
    <scope>NUCLEOTIDE SEQUENCE [LARGE SCALE GENOMIC DNA]</scope>
    <source>
        <strain evidence="1 2">AK23</strain>
    </source>
</reference>
<gene>
    <name evidence="1" type="ORF">D791_01150</name>
</gene>
<protein>
    <recommendedName>
        <fullName evidence="3">Nucleotidyltransferase substrate binding protein, family</fullName>
    </recommendedName>
</protein>
<dbReference type="PATRIC" id="fig|1229521.3.peg.1152"/>
<reference evidence="2" key="1">
    <citation type="submission" date="2012-11" db="EMBL/GenBank/DDBJ databases">
        <authorList>
            <person name="Singh A."/>
            <person name="Pinnaka A.K."/>
            <person name="Vaidya B."/>
        </authorList>
    </citation>
    <scope>NUCLEOTIDE SEQUENCE [LARGE SCALE GENOMIC DNA]</scope>
    <source>
        <strain evidence="2">AK23</strain>
    </source>
</reference>
<dbReference type="Gene3D" id="1.20.120.330">
    <property type="entry name" value="Nucleotidyltransferases domain 2"/>
    <property type="match status" value="1"/>
</dbReference>
<dbReference type="OrthoDB" id="9810452at2"/>
<evidence type="ECO:0000313" key="2">
    <source>
        <dbReference type="Proteomes" id="UP000019464"/>
    </source>
</evidence>
<dbReference type="STRING" id="1229521.D791_01150"/>
<evidence type="ECO:0008006" key="3">
    <source>
        <dbReference type="Google" id="ProtNLM"/>
    </source>
</evidence>
<proteinExistence type="predicted"/>
<dbReference type="SUPFAM" id="SSF81593">
    <property type="entry name" value="Nucleotidyltransferase substrate binding subunit/domain"/>
    <property type="match status" value="1"/>
</dbReference>
<dbReference type="EMBL" id="AONB01000004">
    <property type="protein sequence ID" value="EXJ11777.1"/>
    <property type="molecule type" value="Genomic_DNA"/>
</dbReference>
<accession>W9V6Q5</accession>
<sequence length="139" mass="16544">MADAEIRWMQRFDNFKRAHLQFKNALQLMRERSLSDLEKQGLIQAFEFTYELAWNLLRDYLMWQGDANLAGSRDTFREAFKRDLIKDGHAWMAMLQDRNRTVHTYNESTANEIISQIELIYAGLFSELELTFNRLNISD</sequence>
<dbReference type="NCBIfam" id="TIGR01987">
    <property type="entry name" value="HI0074"/>
    <property type="match status" value="1"/>
</dbReference>
<dbReference type="Proteomes" id="UP000019464">
    <property type="component" value="Unassembled WGS sequence"/>
</dbReference>
<evidence type="ECO:0000313" key="1">
    <source>
        <dbReference type="EMBL" id="EXJ11777.1"/>
    </source>
</evidence>
<dbReference type="Pfam" id="PF08780">
    <property type="entry name" value="NTase_sub_bind"/>
    <property type="match status" value="1"/>
</dbReference>
<name>W9V6Q5_9GAMM</name>
<dbReference type="AlphaFoldDB" id="W9V6Q5"/>
<keyword evidence="2" id="KW-1185">Reference proteome</keyword>